<evidence type="ECO:0000313" key="8">
    <source>
        <dbReference type="EMBL" id="RZF60095.1"/>
    </source>
</evidence>
<evidence type="ECO:0000313" key="9">
    <source>
        <dbReference type="Proteomes" id="UP000292855"/>
    </source>
</evidence>
<dbReference type="SUPFAM" id="SSF48452">
    <property type="entry name" value="TPR-like"/>
    <property type="match status" value="1"/>
</dbReference>
<proteinExistence type="inferred from homology"/>
<dbReference type="RefSeq" id="WP_130142013.1">
    <property type="nucleotide sequence ID" value="NZ_SGIT01000002.1"/>
</dbReference>
<organism evidence="8 9">
    <name type="scientific">Sphingobacterium corticibacterium</name>
    <dbReference type="NCBI Taxonomy" id="2484746"/>
    <lineage>
        <taxon>Bacteria</taxon>
        <taxon>Pseudomonadati</taxon>
        <taxon>Bacteroidota</taxon>
        <taxon>Sphingobacteriia</taxon>
        <taxon>Sphingobacteriales</taxon>
        <taxon>Sphingobacteriaceae</taxon>
        <taxon>Sphingobacterium</taxon>
    </lineage>
</organism>
<dbReference type="PROSITE" id="PS51257">
    <property type="entry name" value="PROKAR_LIPOPROTEIN"/>
    <property type="match status" value="1"/>
</dbReference>
<reference evidence="8 9" key="1">
    <citation type="submission" date="2019-02" db="EMBL/GenBank/DDBJ databases">
        <authorList>
            <person name="Li Y."/>
        </authorList>
    </citation>
    <scope>NUCLEOTIDE SEQUENCE [LARGE SCALE GENOMIC DNA]</scope>
    <source>
        <strain evidence="8 9">30C10-4-7</strain>
    </source>
</reference>
<keyword evidence="5" id="KW-0998">Cell outer membrane</keyword>
<dbReference type="AlphaFoldDB" id="A0A4Q6XKX7"/>
<feature type="domain" description="SusD-like N-terminal" evidence="7">
    <location>
        <begin position="22"/>
        <end position="224"/>
    </location>
</feature>
<dbReference type="Pfam" id="PF07980">
    <property type="entry name" value="SusD_RagB"/>
    <property type="match status" value="1"/>
</dbReference>
<dbReference type="OrthoDB" id="993981at2"/>
<dbReference type="InterPro" id="IPR012944">
    <property type="entry name" value="SusD_RagB_dom"/>
</dbReference>
<dbReference type="Pfam" id="PF14322">
    <property type="entry name" value="SusD-like_3"/>
    <property type="match status" value="1"/>
</dbReference>
<evidence type="ECO:0000259" key="7">
    <source>
        <dbReference type="Pfam" id="PF14322"/>
    </source>
</evidence>
<comment type="caution">
    <text evidence="8">The sequence shown here is derived from an EMBL/GenBank/DDBJ whole genome shotgun (WGS) entry which is preliminary data.</text>
</comment>
<keyword evidence="3" id="KW-0732">Signal</keyword>
<dbReference type="InterPro" id="IPR033985">
    <property type="entry name" value="SusD-like_N"/>
</dbReference>
<dbReference type="CDD" id="cd08977">
    <property type="entry name" value="SusD"/>
    <property type="match status" value="1"/>
</dbReference>
<dbReference type="Proteomes" id="UP000292855">
    <property type="component" value="Unassembled WGS sequence"/>
</dbReference>
<evidence type="ECO:0000259" key="6">
    <source>
        <dbReference type="Pfam" id="PF07980"/>
    </source>
</evidence>
<dbReference type="EMBL" id="SGIT01000002">
    <property type="protein sequence ID" value="RZF60095.1"/>
    <property type="molecule type" value="Genomic_DNA"/>
</dbReference>
<keyword evidence="9" id="KW-1185">Reference proteome</keyword>
<evidence type="ECO:0000256" key="3">
    <source>
        <dbReference type="ARBA" id="ARBA00022729"/>
    </source>
</evidence>
<comment type="subcellular location">
    <subcellularLocation>
        <location evidence="1">Cell outer membrane</location>
    </subcellularLocation>
</comment>
<dbReference type="InterPro" id="IPR011990">
    <property type="entry name" value="TPR-like_helical_dom_sf"/>
</dbReference>
<name>A0A4Q6XKX7_9SPHI</name>
<gene>
    <name evidence="8" type="ORF">EWE74_13320</name>
</gene>
<evidence type="ECO:0000256" key="1">
    <source>
        <dbReference type="ARBA" id="ARBA00004442"/>
    </source>
</evidence>
<keyword evidence="4" id="KW-0472">Membrane</keyword>
<evidence type="ECO:0000256" key="5">
    <source>
        <dbReference type="ARBA" id="ARBA00023237"/>
    </source>
</evidence>
<dbReference type="GO" id="GO:0009279">
    <property type="term" value="C:cell outer membrane"/>
    <property type="evidence" value="ECO:0007669"/>
    <property type="project" value="UniProtKB-SubCell"/>
</dbReference>
<feature type="domain" description="RagB/SusD" evidence="6">
    <location>
        <begin position="313"/>
        <end position="495"/>
    </location>
</feature>
<protein>
    <submittedName>
        <fullName evidence="8">RagB/SusD family nutrient uptake outer membrane protein</fullName>
    </submittedName>
</protein>
<sequence length="495" mass="55900">MNKIFYTAFLIFPLLFSACSGFLDKEPFEDPSAESVKDAASAVAMVNAAYQPLQRPKLYNMRIWSLDIMAGNSVVGAGGGDDGIETIQLANFSTGPDNFAAVDLWRGPNPGILYCNTVLENVPDMDIDENLKNRIIGEAKFLRAHYYFLLIQLFGDVPLSLVPPKPNDDLNQERIDKNRIYNEVIIPDLNDAINLLPRREEYGDEDKGRATKGAAAGILAKVYLTLKQYEQAVEMCNLVADYGYVLNPDYSDCFGGEKRNKNTPESLFEVQYYGLTNAGFWDDENQANWLSTYMGPRNSGWVGGGYGWNQPTDEFVSQYEEGDLRKDKTVLYEGGPLFDGKQYKSNMSSTGYNVRKFLVSLSVSPDYNTNAANIVVLRYADVLLMKAEALNELGRTGEAVEPLYSVRERAGLTNKQELENLSQSDMREKIRQERRIELAFEGHRWFDMIRWDNGQYALDFLHSIGKLNAARKHLLLPIPQVERDANPKLRQNPGY</sequence>
<dbReference type="Gene3D" id="1.25.40.390">
    <property type="match status" value="1"/>
</dbReference>
<accession>A0A4Q6XKX7</accession>
<comment type="similarity">
    <text evidence="2">Belongs to the SusD family.</text>
</comment>
<evidence type="ECO:0000256" key="2">
    <source>
        <dbReference type="ARBA" id="ARBA00006275"/>
    </source>
</evidence>
<evidence type="ECO:0000256" key="4">
    <source>
        <dbReference type="ARBA" id="ARBA00023136"/>
    </source>
</evidence>